<dbReference type="NCBIfam" id="TIGR02093">
    <property type="entry name" value="P_ylase"/>
    <property type="match status" value="1"/>
</dbReference>
<dbReference type="Proteomes" id="UP000472270">
    <property type="component" value="Unassembled WGS sequence"/>
</dbReference>
<comment type="function">
    <text evidence="11">Allosteric enzyme that catalyzes the rate-limiting step in glycogen catabolism, the phosphorolytic cleavage of glycogen to produce glucose-1-phosphate, and plays a central role in maintaining cellular and organismal glucose homeostasis.</text>
</comment>
<dbReference type="InterPro" id="IPR011833">
    <property type="entry name" value="Glycg_phsphrylas"/>
</dbReference>
<evidence type="ECO:0000256" key="4">
    <source>
        <dbReference type="ARBA" id="ARBA00022553"/>
    </source>
</evidence>
<dbReference type="GO" id="GO:0005980">
    <property type="term" value="P:glycogen catabolic process"/>
    <property type="evidence" value="ECO:0007669"/>
    <property type="project" value="TreeGrafter"/>
</dbReference>
<evidence type="ECO:0000256" key="10">
    <source>
        <dbReference type="PIRSR" id="PIRSR000460-1"/>
    </source>
</evidence>
<keyword evidence="7 11" id="KW-0808">Transferase</keyword>
<evidence type="ECO:0000256" key="2">
    <source>
        <dbReference type="ARBA" id="ARBA00006047"/>
    </source>
</evidence>
<comment type="similarity">
    <text evidence="2 11">Belongs to the glycogen phosphorylase family.</text>
</comment>
<dbReference type="PIRSF" id="PIRSF000460">
    <property type="entry name" value="Pprylas_GlgP"/>
    <property type="match status" value="1"/>
</dbReference>
<organism evidence="12 13">
    <name type="scientific">Sinocyclocheilus rhinocerous</name>
    <dbReference type="NCBI Taxonomy" id="307959"/>
    <lineage>
        <taxon>Eukaryota</taxon>
        <taxon>Metazoa</taxon>
        <taxon>Chordata</taxon>
        <taxon>Craniata</taxon>
        <taxon>Vertebrata</taxon>
        <taxon>Euteleostomi</taxon>
        <taxon>Actinopterygii</taxon>
        <taxon>Neopterygii</taxon>
        <taxon>Teleostei</taxon>
        <taxon>Ostariophysi</taxon>
        <taxon>Cypriniformes</taxon>
        <taxon>Cyprinidae</taxon>
        <taxon>Cyprininae</taxon>
        <taxon>Sinocyclocheilus</taxon>
    </lineage>
</organism>
<evidence type="ECO:0000256" key="3">
    <source>
        <dbReference type="ARBA" id="ARBA00022533"/>
    </source>
</evidence>
<dbReference type="EC" id="2.4.1.1" evidence="11"/>
<evidence type="ECO:0000256" key="7">
    <source>
        <dbReference type="ARBA" id="ARBA00022679"/>
    </source>
</evidence>
<dbReference type="GO" id="GO:0030170">
    <property type="term" value="F:pyridoxal phosphate binding"/>
    <property type="evidence" value="ECO:0007669"/>
    <property type="project" value="InterPro"/>
</dbReference>
<keyword evidence="13" id="KW-1185">Reference proteome</keyword>
<evidence type="ECO:0000256" key="9">
    <source>
        <dbReference type="ARBA" id="ARBA00023277"/>
    </source>
</evidence>
<dbReference type="Gene3D" id="3.40.50.2000">
    <property type="entry name" value="Glycogen Phosphorylase B"/>
    <property type="match status" value="3"/>
</dbReference>
<dbReference type="FunFam" id="3.40.50.2000:FF:000153">
    <property type="entry name" value="Alpha-1,4 glucan phosphorylase"/>
    <property type="match status" value="2"/>
</dbReference>
<reference evidence="12" key="2">
    <citation type="submission" date="2025-09" db="UniProtKB">
        <authorList>
            <consortium name="Ensembl"/>
        </authorList>
    </citation>
    <scope>IDENTIFICATION</scope>
</reference>
<dbReference type="SUPFAM" id="SSF53756">
    <property type="entry name" value="UDP-Glycosyltransferase/glycogen phosphorylase"/>
    <property type="match status" value="1"/>
</dbReference>
<evidence type="ECO:0000256" key="11">
    <source>
        <dbReference type="RuleBase" id="RU000587"/>
    </source>
</evidence>
<evidence type="ECO:0000256" key="5">
    <source>
        <dbReference type="ARBA" id="ARBA00022600"/>
    </source>
</evidence>
<evidence type="ECO:0000256" key="1">
    <source>
        <dbReference type="ARBA" id="ARBA00001933"/>
    </source>
</evidence>
<keyword evidence="8 10" id="KW-0663">Pyridoxal phosphate</keyword>
<dbReference type="Pfam" id="PF00343">
    <property type="entry name" value="Phosphorylase"/>
    <property type="match status" value="2"/>
</dbReference>
<dbReference type="CDD" id="cd04300">
    <property type="entry name" value="GT35_Glycogen_Phosphorylase"/>
    <property type="match status" value="1"/>
</dbReference>
<protein>
    <recommendedName>
        <fullName evidence="11">Alpha-1,4 glucan phosphorylase</fullName>
        <ecNumber evidence="11">2.4.1.1</ecNumber>
    </recommendedName>
</protein>
<dbReference type="Ensembl" id="ENSSRHT00000044312.1">
    <property type="protein sequence ID" value="ENSSRHP00000043098.1"/>
    <property type="gene ID" value="ENSSRHG00000021626.1"/>
</dbReference>
<dbReference type="FunFam" id="3.40.50.2000:FF:000197">
    <property type="entry name" value="Alpha-1,4 glucan phosphorylase"/>
    <property type="match status" value="1"/>
</dbReference>
<accession>A0A673IZK8</accession>
<reference evidence="12" key="1">
    <citation type="submission" date="2025-08" db="UniProtKB">
        <authorList>
            <consortium name="Ensembl"/>
        </authorList>
    </citation>
    <scope>IDENTIFICATION</scope>
</reference>
<dbReference type="FunFam" id="3.40.50.2000:FF:000005">
    <property type="entry name" value="Alpha-1,4 glucan phosphorylase"/>
    <property type="match status" value="1"/>
</dbReference>
<comment type="cofactor">
    <cofactor evidence="1 11">
        <name>pyridoxal 5'-phosphate</name>
        <dbReference type="ChEBI" id="CHEBI:597326"/>
    </cofactor>
</comment>
<name>A0A673IZK8_9TELE</name>
<proteinExistence type="inferred from homology"/>
<dbReference type="GO" id="GO:0005737">
    <property type="term" value="C:cytoplasm"/>
    <property type="evidence" value="ECO:0007669"/>
    <property type="project" value="TreeGrafter"/>
</dbReference>
<keyword evidence="3" id="KW-0021">Allosteric enzyme</keyword>
<evidence type="ECO:0000313" key="12">
    <source>
        <dbReference type="Ensembl" id="ENSSRHP00000043098.1"/>
    </source>
</evidence>
<evidence type="ECO:0000313" key="13">
    <source>
        <dbReference type="Proteomes" id="UP000472270"/>
    </source>
</evidence>
<comment type="catalytic activity">
    <reaction evidence="11">
        <text>[(1-&gt;4)-alpha-D-glucosyl](n) + phosphate = [(1-&gt;4)-alpha-D-glucosyl](n-1) + alpha-D-glucose 1-phosphate</text>
        <dbReference type="Rhea" id="RHEA:41732"/>
        <dbReference type="Rhea" id="RHEA-COMP:9584"/>
        <dbReference type="Rhea" id="RHEA-COMP:9586"/>
        <dbReference type="ChEBI" id="CHEBI:15444"/>
        <dbReference type="ChEBI" id="CHEBI:43474"/>
        <dbReference type="ChEBI" id="CHEBI:58601"/>
        <dbReference type="EC" id="2.4.1.1"/>
    </reaction>
</comment>
<dbReference type="PANTHER" id="PTHR11468:SF11">
    <property type="entry name" value="ALPHA-1,4 GLUCAN PHOSPHORYLASE"/>
    <property type="match status" value="1"/>
</dbReference>
<keyword evidence="4" id="KW-0597">Phosphoprotein</keyword>
<dbReference type="PROSITE" id="PS00102">
    <property type="entry name" value="PHOSPHORYLASE"/>
    <property type="match status" value="1"/>
</dbReference>
<keyword evidence="6 11" id="KW-0328">Glycosyltransferase</keyword>
<dbReference type="InterPro" id="IPR000811">
    <property type="entry name" value="Glyco_trans_35"/>
</dbReference>
<keyword evidence="5" id="KW-0321">Glycogen metabolism</keyword>
<evidence type="ECO:0000256" key="8">
    <source>
        <dbReference type="ARBA" id="ARBA00022898"/>
    </source>
</evidence>
<sequence length="785" mass="90246">MSKPLSDHDRKKQISVRGLAGVENVADLKKNFNRHLHFTLVKDRNVSTKRDYYFALAHTVRDHLVGRWIRTQQSYYEKDPKRVYYLSLEFYMGRTLQNTMVNLALENACDEAVYQLGLDMEELQEMEEDAGLGNGGLGRLAACFLDSMASLGLAAYGYGIRYEFGIFNQKISSGWQVEEADDWLRYGNPWEKARPEYMRPVHFYGRTEHHPDGVKWVDTQVVLALPYDTPVPGYRNNIVNTMRLWSAKAPCEFSLKDFNVGGYIQAVLDRNLAENISRVLYPNDNVSKHTTDPQFKLIIHRKWIFGQYLLTHMKTLKYQNIITSSEALERWPIDLFQTLLPRHLEIIYEINRRHLEHVSSLYPGDVDRMRRMSLIEEGGQKRVNMAHLCIVGSHAVNGVARIHSDILKATVFKDFYEMDPHKFQNKTNGITPRRWLVMCNPGLAEVIAERIGEDFIRDLDQLKKLHDFVNDEAFIRDIAKVKQENKLKFAVHLEEHYKVKINPNSVFDVQVKRIHEYKRQLLNCLHIITFYNRIKKEPNKQWTPRTIMIGGKAAPGYHTAKMIIRLITAIGEVVNKDPVVGDRLKVIFLENYRVTLAEKAIPAADLSEQISTAGTEASGTGNMKFMLNGALTIGTMDGANVEMAEEAGEGNIFIFGMRVEDVEAMDAKGYNASEFYNRIPELKQAIDQIAGGFFSPKQPDLFKDIVNMLMHHDRFKVFADYEDYIKCQEKVSALYKKPKEWTKKVILNIAGSGKFSSDRTISQYAREIWGVEPTLEKLAAPDDPK</sequence>
<dbReference type="InterPro" id="IPR035090">
    <property type="entry name" value="Pyridoxal_P_attach_site"/>
</dbReference>
<evidence type="ECO:0000256" key="6">
    <source>
        <dbReference type="ARBA" id="ARBA00022676"/>
    </source>
</evidence>
<feature type="modified residue" description="N6-(pyridoxal phosphate)lysine" evidence="10">
    <location>
        <position position="624"/>
    </location>
</feature>
<gene>
    <name evidence="12" type="primary">LOC107715265</name>
</gene>
<dbReference type="PANTHER" id="PTHR11468">
    <property type="entry name" value="GLYCOGEN PHOSPHORYLASE"/>
    <property type="match status" value="1"/>
</dbReference>
<keyword evidence="9 11" id="KW-0119">Carbohydrate metabolism</keyword>
<dbReference type="AlphaFoldDB" id="A0A673IZK8"/>
<dbReference type="GO" id="GO:0008184">
    <property type="term" value="F:glycogen phosphorylase activity"/>
    <property type="evidence" value="ECO:0007669"/>
    <property type="project" value="InterPro"/>
</dbReference>